<reference evidence="2 3" key="1">
    <citation type="journal article" date="2021" name="Commun. Biol.">
        <title>The genome of Shorea leprosula (Dipterocarpaceae) highlights the ecological relevance of drought in aseasonal tropical rainforests.</title>
        <authorList>
            <person name="Ng K.K.S."/>
            <person name="Kobayashi M.J."/>
            <person name="Fawcett J.A."/>
            <person name="Hatakeyama M."/>
            <person name="Paape T."/>
            <person name="Ng C.H."/>
            <person name="Ang C.C."/>
            <person name="Tnah L.H."/>
            <person name="Lee C.T."/>
            <person name="Nishiyama T."/>
            <person name="Sese J."/>
            <person name="O'Brien M.J."/>
            <person name="Copetti D."/>
            <person name="Mohd Noor M.I."/>
            <person name="Ong R.C."/>
            <person name="Putra M."/>
            <person name="Sireger I.Z."/>
            <person name="Indrioko S."/>
            <person name="Kosugi Y."/>
            <person name="Izuno A."/>
            <person name="Isagi Y."/>
            <person name="Lee S.L."/>
            <person name="Shimizu K.K."/>
        </authorList>
    </citation>
    <scope>NUCLEOTIDE SEQUENCE [LARGE SCALE GENOMIC DNA]</scope>
    <source>
        <strain evidence="2">214</strain>
    </source>
</reference>
<evidence type="ECO:0000256" key="1">
    <source>
        <dbReference type="SAM" id="SignalP"/>
    </source>
</evidence>
<gene>
    <name evidence="2" type="ORF">SLEP1_g51189</name>
</gene>
<keyword evidence="3" id="KW-1185">Reference proteome</keyword>
<sequence>MQFQCFILIIYCSNACWISATALRQPCCAYCLKGTQEKALALLVYSISPGVSPFL</sequence>
<organism evidence="2 3">
    <name type="scientific">Rubroshorea leprosula</name>
    <dbReference type="NCBI Taxonomy" id="152421"/>
    <lineage>
        <taxon>Eukaryota</taxon>
        <taxon>Viridiplantae</taxon>
        <taxon>Streptophyta</taxon>
        <taxon>Embryophyta</taxon>
        <taxon>Tracheophyta</taxon>
        <taxon>Spermatophyta</taxon>
        <taxon>Magnoliopsida</taxon>
        <taxon>eudicotyledons</taxon>
        <taxon>Gunneridae</taxon>
        <taxon>Pentapetalae</taxon>
        <taxon>rosids</taxon>
        <taxon>malvids</taxon>
        <taxon>Malvales</taxon>
        <taxon>Dipterocarpaceae</taxon>
        <taxon>Rubroshorea</taxon>
    </lineage>
</organism>
<proteinExistence type="predicted"/>
<evidence type="ECO:0000313" key="2">
    <source>
        <dbReference type="EMBL" id="GKV43957.1"/>
    </source>
</evidence>
<dbReference type="Proteomes" id="UP001054252">
    <property type="component" value="Unassembled WGS sequence"/>
</dbReference>
<protein>
    <submittedName>
        <fullName evidence="2">Uncharacterized protein</fullName>
    </submittedName>
</protein>
<feature type="chain" id="PRO_5043887621" evidence="1">
    <location>
        <begin position="23"/>
        <end position="55"/>
    </location>
</feature>
<comment type="caution">
    <text evidence="2">The sequence shown here is derived from an EMBL/GenBank/DDBJ whole genome shotgun (WGS) entry which is preliminary data.</text>
</comment>
<feature type="signal peptide" evidence="1">
    <location>
        <begin position="1"/>
        <end position="22"/>
    </location>
</feature>
<dbReference type="AlphaFoldDB" id="A0AAV5M5N3"/>
<dbReference type="EMBL" id="BPVZ01000174">
    <property type="protein sequence ID" value="GKV43957.1"/>
    <property type="molecule type" value="Genomic_DNA"/>
</dbReference>
<keyword evidence="1" id="KW-0732">Signal</keyword>
<accession>A0AAV5M5N3</accession>
<name>A0AAV5M5N3_9ROSI</name>
<evidence type="ECO:0000313" key="3">
    <source>
        <dbReference type="Proteomes" id="UP001054252"/>
    </source>
</evidence>